<dbReference type="Proteomes" id="UP000093432">
    <property type="component" value="Unassembled WGS sequence"/>
</dbReference>
<evidence type="ECO:0000313" key="2">
    <source>
        <dbReference type="EMBL" id="MEE6129835.1"/>
    </source>
</evidence>
<feature type="domain" description="Glycosyl transferase family 1" evidence="1">
    <location>
        <begin position="202"/>
        <end position="370"/>
    </location>
</feature>
<comment type="caution">
    <text evidence="3">The sequence shown here is derived from an EMBL/GenBank/DDBJ whole genome shotgun (WGS) entry which is preliminary data.</text>
</comment>
<dbReference type="Proteomes" id="UP001350005">
    <property type="component" value="Unassembled WGS sequence"/>
</dbReference>
<organism evidence="3 4">
    <name type="scientific">Chryseobacterium arthrosphaerae</name>
    <dbReference type="NCBI Taxonomy" id="651561"/>
    <lineage>
        <taxon>Bacteria</taxon>
        <taxon>Pseudomonadati</taxon>
        <taxon>Bacteroidota</taxon>
        <taxon>Flavobacteriia</taxon>
        <taxon>Flavobacteriales</taxon>
        <taxon>Weeksellaceae</taxon>
        <taxon>Chryseobacterium group</taxon>
        <taxon>Chryseobacterium</taxon>
    </lineage>
</organism>
<dbReference type="PANTHER" id="PTHR12526:SF630">
    <property type="entry name" value="GLYCOSYLTRANSFERASE"/>
    <property type="match status" value="1"/>
</dbReference>
<dbReference type="Gene3D" id="3.40.50.2000">
    <property type="entry name" value="Glycogen Phosphorylase B"/>
    <property type="match status" value="1"/>
</dbReference>
<reference evidence="4" key="1">
    <citation type="submission" date="2016-07" db="EMBL/GenBank/DDBJ databases">
        <authorList>
            <person name="Florea S."/>
            <person name="Webb J.S."/>
            <person name="Jaromczyk J."/>
            <person name="Schardl C.L."/>
        </authorList>
    </citation>
    <scope>NUCLEOTIDE SEQUENCE [LARGE SCALE GENOMIC DNA]</scope>
    <source>
        <strain evidence="4">CC-VM-7</strain>
    </source>
</reference>
<evidence type="ECO:0000313" key="3">
    <source>
        <dbReference type="EMBL" id="OCA74999.1"/>
    </source>
</evidence>
<evidence type="ECO:0000259" key="1">
    <source>
        <dbReference type="Pfam" id="PF00534"/>
    </source>
</evidence>
<dbReference type="EC" id="2.4.-.-" evidence="2"/>
<keyword evidence="2" id="KW-0328">Glycosyltransferase</keyword>
<dbReference type="STRING" id="651561.BBI00_11935"/>
<dbReference type="InterPro" id="IPR001296">
    <property type="entry name" value="Glyco_trans_1"/>
</dbReference>
<dbReference type="Pfam" id="PF00534">
    <property type="entry name" value="Glycos_transf_1"/>
    <property type="match status" value="1"/>
</dbReference>
<dbReference type="EMBL" id="MAYG01000001">
    <property type="protein sequence ID" value="OCA74999.1"/>
    <property type="molecule type" value="Genomic_DNA"/>
</dbReference>
<reference evidence="3" key="2">
    <citation type="submission" date="2016-07" db="EMBL/GenBank/DDBJ databases">
        <authorList>
            <person name="Jeong J.-J."/>
            <person name="Kim D.W."/>
            <person name="Sang M.K."/>
            <person name="Choi I.-G."/>
            <person name="Kim K.D."/>
        </authorList>
    </citation>
    <scope>NUCLEOTIDE SEQUENCE</scope>
    <source>
        <strain evidence="3">CC-VM-7</strain>
    </source>
</reference>
<keyword evidence="5" id="KW-1185">Reference proteome</keyword>
<dbReference type="RefSeq" id="WP_065398979.1">
    <property type="nucleotide sequence ID" value="NZ_CP033811.1"/>
</dbReference>
<accession>A0A1B8ZTU1</accession>
<gene>
    <name evidence="3" type="ORF">BBI00_11935</name>
    <name evidence="2" type="ORF">V2E39_20725</name>
</gene>
<dbReference type="EMBL" id="JAZGJU010000061">
    <property type="protein sequence ID" value="MEE6129835.1"/>
    <property type="molecule type" value="Genomic_DNA"/>
</dbReference>
<evidence type="ECO:0000313" key="4">
    <source>
        <dbReference type="Proteomes" id="UP000093432"/>
    </source>
</evidence>
<dbReference type="CDD" id="cd03801">
    <property type="entry name" value="GT4_PimA-like"/>
    <property type="match status" value="1"/>
</dbReference>
<sequence length="392" mass="44923">MEILLLTNVWTGATSFFYEGNVRSKGMPAFNNVFLRLLDDPRVSLVHIIIWQPDQKINLPKEYSDKIKYYILPKRAGGFVNGMKLIYETTLLGKKIVKQNPNISRIIGFGSLGGITSLIGKWVKIPDFRRIYGTFLINEITDSKLSIFAKHPLEYLTFSTKGKGLLVTNDGTKGDLVFKKLGTSSLPFYFPINGVDKNIIENIEKPDFEIPDEYIIYVARMDPWKRQNLLLEALGDLSKKGKKFPMTYIVGSAHDDEYVKSLHQIVEKHNLHNHVKFIYGLPIQQVHYMMYHANLTFSLYHTSNLGNVFIESMQLGVPMIAINDTGSLDLIEKSAYFELKTDNVEKIAEAIDLLLTDEIKRQELKKEAINFANKKLSSWEDRAKYEIDLMLN</sequence>
<evidence type="ECO:0000313" key="5">
    <source>
        <dbReference type="Proteomes" id="UP001350005"/>
    </source>
</evidence>
<dbReference type="AlphaFoldDB" id="A0A1B8ZTU1"/>
<dbReference type="OrthoDB" id="1450439at2"/>
<keyword evidence="2" id="KW-0808">Transferase</keyword>
<reference evidence="2 5" key="3">
    <citation type="submission" date="2024-01" db="EMBL/GenBank/DDBJ databases">
        <title>Whole genome of Chryseobacterium arthrosphaerae NNCa 2741.</title>
        <authorList>
            <person name="Boriskina E.V."/>
            <person name="Gordinskaya N.A."/>
            <person name="Kropotov V.S."/>
            <person name="Alekseeva A.E."/>
            <person name="Makhova M.A."/>
            <person name="Kryazhev D.V."/>
            <person name="Shkurkina I.S."/>
        </authorList>
    </citation>
    <scope>NUCLEOTIDE SEQUENCE [LARGE SCALE GENOMIC DNA]</scope>
    <source>
        <strain evidence="2 5">NNCa 2741</strain>
    </source>
</reference>
<dbReference type="PANTHER" id="PTHR12526">
    <property type="entry name" value="GLYCOSYLTRANSFERASE"/>
    <property type="match status" value="1"/>
</dbReference>
<dbReference type="GO" id="GO:0016757">
    <property type="term" value="F:glycosyltransferase activity"/>
    <property type="evidence" value="ECO:0007669"/>
    <property type="project" value="UniProtKB-KW"/>
</dbReference>
<dbReference type="KEGG" id="carh:EGY05_16460"/>
<protein>
    <submittedName>
        <fullName evidence="2">Glycosyltransferase family 4 protein</fullName>
        <ecNumber evidence="2">2.4.-.-</ecNumber>
    </submittedName>
</protein>
<proteinExistence type="predicted"/>
<dbReference type="SUPFAM" id="SSF53756">
    <property type="entry name" value="UDP-Glycosyltransferase/glycogen phosphorylase"/>
    <property type="match status" value="1"/>
</dbReference>
<name>A0A1B8ZTU1_9FLAO</name>